<dbReference type="eggNOG" id="COG2404">
    <property type="taxonomic scope" value="Bacteria"/>
</dbReference>
<dbReference type="RefSeq" id="WP_012870488.1">
    <property type="nucleotide sequence ID" value="NC_013522.1"/>
</dbReference>
<sequence>MSGLLHIISHTDLDGITAAAVAWHANRTSRWPIKVTLCGYGDVDSLVSYGIDKGEDLMVLDLSCQRQDTVDKLDRDSEGVQLERPIFFDHHASTKEKYGNRTWIRVDTSMCAAKVYYRYLKETGQDGPVSHMEELVEIANDRDLWLGQREESRLWQALITIMSPHGALMRLSSNPSHVMDRMELDAARDFIARQDERFRMALESLDRRGDLALLDDGILEFGDVSDFCGLVLDRMDNPPEVVAVLARRYAGDWAVSLRSRSGLSGRIVSLLKDGRRIRGGGHDDAAAVYFPANFTREQIFSSISTAMMSHRESSQEVGFTLGDLFRGKLG</sequence>
<organism evidence="1 2">
    <name type="scientific">Thermanaerovibrio acidaminovorans (strain ATCC 49978 / DSM 6589 / Su883)</name>
    <name type="common">Selenomonas acidaminovorans</name>
    <dbReference type="NCBI Taxonomy" id="525903"/>
    <lineage>
        <taxon>Bacteria</taxon>
        <taxon>Thermotogati</taxon>
        <taxon>Synergistota</taxon>
        <taxon>Synergistia</taxon>
        <taxon>Synergistales</taxon>
        <taxon>Synergistaceae</taxon>
        <taxon>Thermanaerovibrio</taxon>
    </lineage>
</organism>
<dbReference type="EMBL" id="CP001818">
    <property type="protein sequence ID" value="ACZ19979.1"/>
    <property type="molecule type" value="Genomic_DNA"/>
</dbReference>
<dbReference type="OrthoDB" id="1994at2"/>
<dbReference type="Proteomes" id="UP000002030">
    <property type="component" value="Chromosome"/>
</dbReference>
<dbReference type="InterPro" id="IPR038763">
    <property type="entry name" value="DHH_sf"/>
</dbReference>
<dbReference type="STRING" id="525903.Taci_1765"/>
<dbReference type="KEGG" id="tai:Taci_1765"/>
<accession>D1B7I8</accession>
<dbReference type="SUPFAM" id="SSF64182">
    <property type="entry name" value="DHH phosphoesterases"/>
    <property type="match status" value="1"/>
</dbReference>
<dbReference type="PANTHER" id="PTHR42146:SF1">
    <property type="entry name" value="OLIGORIBONUCLEASE NRNB"/>
    <property type="match status" value="1"/>
</dbReference>
<proteinExistence type="predicted"/>
<reference evidence="1 2" key="1">
    <citation type="journal article" date="2009" name="Stand. Genomic Sci.">
        <title>Complete genome sequence of Thermanaerovibrio acidaminovorans type strain (Su883).</title>
        <authorList>
            <person name="Chovatia M."/>
            <person name="Sikorski J."/>
            <person name="Schroder M."/>
            <person name="Lapidus A."/>
            <person name="Nolan M."/>
            <person name="Tice H."/>
            <person name="Glavina Del Rio T."/>
            <person name="Copeland A."/>
            <person name="Cheng J.F."/>
            <person name="Lucas S."/>
            <person name="Chen F."/>
            <person name="Bruce D."/>
            <person name="Goodwin L."/>
            <person name="Pitluck S."/>
            <person name="Ivanova N."/>
            <person name="Mavromatis K."/>
            <person name="Ovchinnikova G."/>
            <person name="Pati A."/>
            <person name="Chen A."/>
            <person name="Palaniappan K."/>
            <person name="Land M."/>
            <person name="Hauser L."/>
            <person name="Chang Y.J."/>
            <person name="Jeffries C.D."/>
            <person name="Chain P."/>
            <person name="Saunders E."/>
            <person name="Detter J.C."/>
            <person name="Brettin T."/>
            <person name="Rohde M."/>
            <person name="Goker M."/>
            <person name="Spring S."/>
            <person name="Bristow J."/>
            <person name="Markowitz V."/>
            <person name="Hugenholtz P."/>
            <person name="Kyrpides N.C."/>
            <person name="Klenk H.P."/>
            <person name="Eisen J.A."/>
        </authorList>
    </citation>
    <scope>NUCLEOTIDE SEQUENCE [LARGE SCALE GENOMIC DNA]</scope>
    <source>
        <strain evidence="2">ATCC 49978 / DSM 6589 / Su883</strain>
    </source>
</reference>
<name>D1B7I8_THEAS</name>
<dbReference type="EnsemblBacteria" id="ACZ19979">
    <property type="protein sequence ID" value="ACZ19979"/>
    <property type="gene ID" value="Taci_1765"/>
</dbReference>
<protein>
    <submittedName>
        <fullName evidence="1">Phosphohydrolase (DHH superfamily)-like protein</fullName>
    </submittedName>
</protein>
<dbReference type="AlphaFoldDB" id="D1B7I8"/>
<dbReference type="PANTHER" id="PTHR42146">
    <property type="entry name" value="3',5'-CYCLIC-NUCLEOTIDE PHOSPHODIESTERASE"/>
    <property type="match status" value="1"/>
</dbReference>
<dbReference type="HOGENOM" id="CLU_784445_0_0_0"/>
<dbReference type="InterPro" id="IPR052968">
    <property type="entry name" value="Nucleotide_metab_enz"/>
</dbReference>
<keyword evidence="2" id="KW-1185">Reference proteome</keyword>
<evidence type="ECO:0000313" key="1">
    <source>
        <dbReference type="EMBL" id="ACZ19979.1"/>
    </source>
</evidence>
<gene>
    <name evidence="1" type="ordered locus">Taci_1765</name>
</gene>
<evidence type="ECO:0000313" key="2">
    <source>
        <dbReference type="Proteomes" id="UP000002030"/>
    </source>
</evidence>